<dbReference type="Proteomes" id="UP000001070">
    <property type="component" value="Unassembled WGS sequence"/>
</dbReference>
<dbReference type="Pfam" id="PF00702">
    <property type="entry name" value="Hydrolase"/>
    <property type="match status" value="1"/>
</dbReference>
<dbReference type="SFLD" id="SFLDG01129">
    <property type="entry name" value="C1.5:_HAD__Beta-PGM__Phosphata"/>
    <property type="match status" value="1"/>
</dbReference>
<dbReference type="OMA" id="KCVGIIS"/>
<dbReference type="AlphaFoldDB" id="B4JWS5"/>
<dbReference type="Gene3D" id="1.10.150.720">
    <property type="entry name" value="Haloacid dehalogenase-like hydrolase"/>
    <property type="match status" value="1"/>
</dbReference>
<dbReference type="SMR" id="B4JWS5"/>
<dbReference type="NCBIfam" id="TIGR01549">
    <property type="entry name" value="HAD-SF-IA-v1"/>
    <property type="match status" value="1"/>
</dbReference>
<dbReference type="InterPro" id="IPR051828">
    <property type="entry name" value="HAD-like_hydrolase_domain"/>
</dbReference>
<dbReference type="Gene3D" id="3.40.50.1000">
    <property type="entry name" value="HAD superfamily/HAD-like"/>
    <property type="match status" value="1"/>
</dbReference>
<dbReference type="NCBIfam" id="TIGR02252">
    <property type="entry name" value="DREG-2"/>
    <property type="match status" value="1"/>
</dbReference>
<sequence>MSLPAQFVRNIQRFRLVTFDVTDTLLRLKDPIAQYALTAAACGVSITDNVQLKRCFHQQFKLMSNEHSNFGLCSPNMNWQSWWSQLVVNTFNCVDASIPNTKLQTITEQLLAIFQTSACWSHIDGALDLVQRVRDAGKCVGVISNFDPSLPQVLSAMGLADKFDFILSSYEAGVMKPDPGIFKAAIGNRPIAPAQALHIGNKFDIDYMGARNSGWSSLLVLTQPESAPEAANHSFTSLAEMLQALETQKITW</sequence>
<dbReference type="eggNOG" id="KOG3085">
    <property type="taxonomic scope" value="Eukaryota"/>
</dbReference>
<dbReference type="STRING" id="7222.B4JWS5"/>
<dbReference type="PRINTS" id="PR00413">
    <property type="entry name" value="HADHALOGNASE"/>
</dbReference>
<dbReference type="InParanoid" id="B4JWS5"/>
<dbReference type="PhylomeDB" id="B4JWS5"/>
<dbReference type="FunCoup" id="B4JWS5">
    <property type="interactions" value="430"/>
</dbReference>
<accession>B4JWS5</accession>
<dbReference type="SFLD" id="SFLDS00003">
    <property type="entry name" value="Haloacid_Dehalogenase"/>
    <property type="match status" value="1"/>
</dbReference>
<dbReference type="EMBL" id="CH916376">
    <property type="protein sequence ID" value="EDV95201.1"/>
    <property type="molecule type" value="Genomic_DNA"/>
</dbReference>
<proteinExistence type="predicted"/>
<dbReference type="HOGENOM" id="CLU_045011_8_0_1"/>
<reference evidence="1 2" key="1">
    <citation type="journal article" date="2007" name="Nature">
        <title>Evolution of genes and genomes on the Drosophila phylogeny.</title>
        <authorList>
            <consortium name="Drosophila 12 Genomes Consortium"/>
            <person name="Clark A.G."/>
            <person name="Eisen M.B."/>
            <person name="Smith D.R."/>
            <person name="Bergman C.M."/>
            <person name="Oliver B."/>
            <person name="Markow T.A."/>
            <person name="Kaufman T.C."/>
            <person name="Kellis M."/>
            <person name="Gelbart W."/>
            <person name="Iyer V.N."/>
            <person name="Pollard D.A."/>
            <person name="Sackton T.B."/>
            <person name="Larracuente A.M."/>
            <person name="Singh N.D."/>
            <person name="Abad J.P."/>
            <person name="Abt D.N."/>
            <person name="Adryan B."/>
            <person name="Aguade M."/>
            <person name="Akashi H."/>
            <person name="Anderson W.W."/>
            <person name="Aquadro C.F."/>
            <person name="Ardell D.H."/>
            <person name="Arguello R."/>
            <person name="Artieri C.G."/>
            <person name="Barbash D.A."/>
            <person name="Barker D."/>
            <person name="Barsanti P."/>
            <person name="Batterham P."/>
            <person name="Batzoglou S."/>
            <person name="Begun D."/>
            <person name="Bhutkar A."/>
            <person name="Blanco E."/>
            <person name="Bosak S.A."/>
            <person name="Bradley R.K."/>
            <person name="Brand A.D."/>
            <person name="Brent M.R."/>
            <person name="Brooks A.N."/>
            <person name="Brown R.H."/>
            <person name="Butlin R.K."/>
            <person name="Caggese C."/>
            <person name="Calvi B.R."/>
            <person name="Bernardo de Carvalho A."/>
            <person name="Caspi A."/>
            <person name="Castrezana S."/>
            <person name="Celniker S.E."/>
            <person name="Chang J.L."/>
            <person name="Chapple C."/>
            <person name="Chatterji S."/>
            <person name="Chinwalla A."/>
            <person name="Civetta A."/>
            <person name="Clifton S.W."/>
            <person name="Comeron J.M."/>
            <person name="Costello J.C."/>
            <person name="Coyne J.A."/>
            <person name="Daub J."/>
            <person name="David R.G."/>
            <person name="Delcher A.L."/>
            <person name="Delehaunty K."/>
            <person name="Do C.B."/>
            <person name="Ebling H."/>
            <person name="Edwards K."/>
            <person name="Eickbush T."/>
            <person name="Evans J.D."/>
            <person name="Filipski A."/>
            <person name="Findeiss S."/>
            <person name="Freyhult E."/>
            <person name="Fulton L."/>
            <person name="Fulton R."/>
            <person name="Garcia A.C."/>
            <person name="Gardiner A."/>
            <person name="Garfield D.A."/>
            <person name="Garvin B.E."/>
            <person name="Gibson G."/>
            <person name="Gilbert D."/>
            <person name="Gnerre S."/>
            <person name="Godfrey J."/>
            <person name="Good R."/>
            <person name="Gotea V."/>
            <person name="Gravely B."/>
            <person name="Greenberg A.J."/>
            <person name="Griffiths-Jones S."/>
            <person name="Gross S."/>
            <person name="Guigo R."/>
            <person name="Gustafson E.A."/>
            <person name="Haerty W."/>
            <person name="Hahn M.W."/>
            <person name="Halligan D.L."/>
            <person name="Halpern A.L."/>
            <person name="Halter G.M."/>
            <person name="Han M.V."/>
            <person name="Heger A."/>
            <person name="Hillier L."/>
            <person name="Hinrichs A.S."/>
            <person name="Holmes I."/>
            <person name="Hoskins R.A."/>
            <person name="Hubisz M.J."/>
            <person name="Hultmark D."/>
            <person name="Huntley M.A."/>
            <person name="Jaffe D.B."/>
            <person name="Jagadeeshan S."/>
            <person name="Jeck W.R."/>
            <person name="Johnson J."/>
            <person name="Jones C.D."/>
            <person name="Jordan W.C."/>
            <person name="Karpen G.H."/>
            <person name="Kataoka E."/>
            <person name="Keightley P.D."/>
            <person name="Kheradpour P."/>
            <person name="Kirkness E.F."/>
            <person name="Koerich L.B."/>
            <person name="Kristiansen K."/>
            <person name="Kudrna D."/>
            <person name="Kulathinal R.J."/>
            <person name="Kumar S."/>
            <person name="Kwok R."/>
            <person name="Lander E."/>
            <person name="Langley C.H."/>
            <person name="Lapoint R."/>
            <person name="Lazzaro B.P."/>
            <person name="Lee S.J."/>
            <person name="Levesque L."/>
            <person name="Li R."/>
            <person name="Lin C.F."/>
            <person name="Lin M.F."/>
            <person name="Lindblad-Toh K."/>
            <person name="Llopart A."/>
            <person name="Long M."/>
            <person name="Low L."/>
            <person name="Lozovsky E."/>
            <person name="Lu J."/>
            <person name="Luo M."/>
            <person name="Machado C.A."/>
            <person name="Makalowski W."/>
            <person name="Marzo M."/>
            <person name="Matsuda M."/>
            <person name="Matzkin L."/>
            <person name="McAllister B."/>
            <person name="McBride C.S."/>
            <person name="McKernan B."/>
            <person name="McKernan K."/>
            <person name="Mendez-Lago M."/>
            <person name="Minx P."/>
            <person name="Mollenhauer M.U."/>
            <person name="Montooth K."/>
            <person name="Mount S.M."/>
            <person name="Mu X."/>
            <person name="Myers E."/>
            <person name="Negre B."/>
            <person name="Newfeld S."/>
            <person name="Nielsen R."/>
            <person name="Noor M.A."/>
            <person name="O'Grady P."/>
            <person name="Pachter L."/>
            <person name="Papaceit M."/>
            <person name="Parisi M.J."/>
            <person name="Parisi M."/>
            <person name="Parts L."/>
            <person name="Pedersen J.S."/>
            <person name="Pesole G."/>
            <person name="Phillippy A.M."/>
            <person name="Ponting C.P."/>
            <person name="Pop M."/>
            <person name="Porcelli D."/>
            <person name="Powell J.R."/>
            <person name="Prohaska S."/>
            <person name="Pruitt K."/>
            <person name="Puig M."/>
            <person name="Quesneville H."/>
            <person name="Ram K.R."/>
            <person name="Rand D."/>
            <person name="Rasmussen M.D."/>
            <person name="Reed L.K."/>
            <person name="Reenan R."/>
            <person name="Reily A."/>
            <person name="Remington K.A."/>
            <person name="Rieger T.T."/>
            <person name="Ritchie M.G."/>
            <person name="Robin C."/>
            <person name="Rogers Y.H."/>
            <person name="Rohde C."/>
            <person name="Rozas J."/>
            <person name="Rubenfield M.J."/>
            <person name="Ruiz A."/>
            <person name="Russo S."/>
            <person name="Salzberg S.L."/>
            <person name="Sanchez-Gracia A."/>
            <person name="Saranga D.J."/>
            <person name="Sato H."/>
            <person name="Schaeffer S.W."/>
            <person name="Schatz M.C."/>
            <person name="Schlenke T."/>
            <person name="Schwartz R."/>
            <person name="Segarra C."/>
            <person name="Singh R.S."/>
            <person name="Sirot L."/>
            <person name="Sirota M."/>
            <person name="Sisneros N.B."/>
            <person name="Smith C.D."/>
            <person name="Smith T.F."/>
            <person name="Spieth J."/>
            <person name="Stage D.E."/>
            <person name="Stark A."/>
            <person name="Stephan W."/>
            <person name="Strausberg R.L."/>
            <person name="Strempel S."/>
            <person name="Sturgill D."/>
            <person name="Sutton G."/>
            <person name="Sutton G.G."/>
            <person name="Tao W."/>
            <person name="Teichmann S."/>
            <person name="Tobari Y.N."/>
            <person name="Tomimura Y."/>
            <person name="Tsolas J.M."/>
            <person name="Valente V.L."/>
            <person name="Venter E."/>
            <person name="Venter J.C."/>
            <person name="Vicario S."/>
            <person name="Vieira F.G."/>
            <person name="Vilella A.J."/>
            <person name="Villasante A."/>
            <person name="Walenz B."/>
            <person name="Wang J."/>
            <person name="Wasserman M."/>
            <person name="Watts T."/>
            <person name="Wilson D."/>
            <person name="Wilson R.K."/>
            <person name="Wing R.A."/>
            <person name="Wolfner M.F."/>
            <person name="Wong A."/>
            <person name="Wong G.K."/>
            <person name="Wu C.I."/>
            <person name="Wu G."/>
            <person name="Yamamoto D."/>
            <person name="Yang H.P."/>
            <person name="Yang S.P."/>
            <person name="Yorke J.A."/>
            <person name="Yoshida K."/>
            <person name="Zdobnov E."/>
            <person name="Zhang P."/>
            <person name="Zhang Y."/>
            <person name="Zimin A.V."/>
            <person name="Baldwin J."/>
            <person name="Abdouelleil A."/>
            <person name="Abdulkadir J."/>
            <person name="Abebe A."/>
            <person name="Abera B."/>
            <person name="Abreu J."/>
            <person name="Acer S.C."/>
            <person name="Aftuck L."/>
            <person name="Alexander A."/>
            <person name="An P."/>
            <person name="Anderson E."/>
            <person name="Anderson S."/>
            <person name="Arachi H."/>
            <person name="Azer M."/>
            <person name="Bachantsang P."/>
            <person name="Barry A."/>
            <person name="Bayul T."/>
            <person name="Berlin A."/>
            <person name="Bessette D."/>
            <person name="Bloom T."/>
            <person name="Blye J."/>
            <person name="Boguslavskiy L."/>
            <person name="Bonnet C."/>
            <person name="Boukhgalter B."/>
            <person name="Bourzgui I."/>
            <person name="Brown A."/>
            <person name="Cahill P."/>
            <person name="Channer S."/>
            <person name="Cheshatsang Y."/>
            <person name="Chuda L."/>
            <person name="Citroen M."/>
            <person name="Collymore A."/>
            <person name="Cooke P."/>
            <person name="Costello M."/>
            <person name="D'Aco K."/>
            <person name="Daza R."/>
            <person name="De Haan G."/>
            <person name="DeGray S."/>
            <person name="DeMaso C."/>
            <person name="Dhargay N."/>
            <person name="Dooley K."/>
            <person name="Dooley E."/>
            <person name="Doricent M."/>
            <person name="Dorje P."/>
            <person name="Dorjee K."/>
            <person name="Dupes A."/>
            <person name="Elong R."/>
            <person name="Falk J."/>
            <person name="Farina A."/>
            <person name="Faro S."/>
            <person name="Ferguson D."/>
            <person name="Fisher S."/>
            <person name="Foley C.D."/>
            <person name="Franke A."/>
            <person name="Friedrich D."/>
            <person name="Gadbois L."/>
            <person name="Gearin G."/>
            <person name="Gearin C.R."/>
            <person name="Giannoukos G."/>
            <person name="Goode T."/>
            <person name="Graham J."/>
            <person name="Grandbois E."/>
            <person name="Grewal S."/>
            <person name="Gyaltsen K."/>
            <person name="Hafez N."/>
            <person name="Hagos B."/>
            <person name="Hall J."/>
            <person name="Henson C."/>
            <person name="Hollinger A."/>
            <person name="Honan T."/>
            <person name="Huard M.D."/>
            <person name="Hughes L."/>
            <person name="Hurhula B."/>
            <person name="Husby M.E."/>
            <person name="Kamat A."/>
            <person name="Kanga B."/>
            <person name="Kashin S."/>
            <person name="Khazanovich D."/>
            <person name="Kisner P."/>
            <person name="Lance K."/>
            <person name="Lara M."/>
            <person name="Lee W."/>
            <person name="Lennon N."/>
            <person name="Letendre F."/>
            <person name="LeVine R."/>
            <person name="Lipovsky A."/>
            <person name="Liu X."/>
            <person name="Liu J."/>
            <person name="Liu S."/>
            <person name="Lokyitsang T."/>
            <person name="Lokyitsang Y."/>
            <person name="Lubonja R."/>
            <person name="Lui A."/>
            <person name="MacDonald P."/>
            <person name="Magnisalis V."/>
            <person name="Maru K."/>
            <person name="Matthews C."/>
            <person name="McCusker W."/>
            <person name="McDonough S."/>
            <person name="Mehta T."/>
            <person name="Meldrim J."/>
            <person name="Meneus L."/>
            <person name="Mihai O."/>
            <person name="Mihalev A."/>
            <person name="Mihova T."/>
            <person name="Mittelman R."/>
            <person name="Mlenga V."/>
            <person name="Montmayeur A."/>
            <person name="Mulrain L."/>
            <person name="Navidi A."/>
            <person name="Naylor J."/>
            <person name="Negash T."/>
            <person name="Nguyen T."/>
            <person name="Nguyen N."/>
            <person name="Nicol R."/>
            <person name="Norbu C."/>
            <person name="Norbu N."/>
            <person name="Novod N."/>
            <person name="O'Neill B."/>
            <person name="Osman S."/>
            <person name="Markiewicz E."/>
            <person name="Oyono O.L."/>
            <person name="Patti C."/>
            <person name="Phunkhang P."/>
            <person name="Pierre F."/>
            <person name="Priest M."/>
            <person name="Raghuraman S."/>
            <person name="Rege F."/>
            <person name="Reyes R."/>
            <person name="Rise C."/>
            <person name="Rogov P."/>
            <person name="Ross K."/>
            <person name="Ryan E."/>
            <person name="Settipalli S."/>
            <person name="Shea T."/>
            <person name="Sherpa N."/>
            <person name="Shi L."/>
            <person name="Shih D."/>
            <person name="Sparrow T."/>
            <person name="Spaulding J."/>
            <person name="Stalker J."/>
            <person name="Stange-Thomann N."/>
            <person name="Stavropoulos S."/>
            <person name="Stone C."/>
            <person name="Strader C."/>
            <person name="Tesfaye S."/>
            <person name="Thomson T."/>
            <person name="Thoulutsang Y."/>
            <person name="Thoulutsang D."/>
            <person name="Topham K."/>
            <person name="Topping I."/>
            <person name="Tsamla T."/>
            <person name="Vassiliev H."/>
            <person name="Vo A."/>
            <person name="Wangchuk T."/>
            <person name="Wangdi T."/>
            <person name="Weiand M."/>
            <person name="Wilkinson J."/>
            <person name="Wilson A."/>
            <person name="Yadav S."/>
            <person name="Young G."/>
            <person name="Yu Q."/>
            <person name="Zembek L."/>
            <person name="Zhong D."/>
            <person name="Zimmer A."/>
            <person name="Zwirko Z."/>
            <person name="Jaffe D.B."/>
            <person name="Alvarez P."/>
            <person name="Brockman W."/>
            <person name="Butler J."/>
            <person name="Chin C."/>
            <person name="Gnerre S."/>
            <person name="Grabherr M."/>
            <person name="Kleber M."/>
            <person name="Mauceli E."/>
            <person name="MacCallum I."/>
        </authorList>
    </citation>
    <scope>NUCLEOTIDE SEQUENCE [LARGE SCALE GENOMIC DNA]</scope>
    <source>
        <strain evidence="2">Tucson 15287-2541.00</strain>
    </source>
</reference>
<dbReference type="InterPro" id="IPR023214">
    <property type="entry name" value="HAD_sf"/>
</dbReference>
<dbReference type="InterPro" id="IPR006439">
    <property type="entry name" value="HAD-SF_hydro_IA"/>
</dbReference>
<protein>
    <submittedName>
        <fullName evidence="1">GH17703</fullName>
    </submittedName>
</protein>
<dbReference type="KEGG" id="dgr:6569213"/>
<dbReference type="InterPro" id="IPR044924">
    <property type="entry name" value="HAD-SF_hydro_IA_REG-2-like_cap"/>
</dbReference>
<dbReference type="SUPFAM" id="SSF56784">
    <property type="entry name" value="HAD-like"/>
    <property type="match status" value="1"/>
</dbReference>
<dbReference type="OrthoDB" id="444127at2759"/>
<keyword evidence="2" id="KW-1185">Reference proteome</keyword>
<dbReference type="InterPro" id="IPR036412">
    <property type="entry name" value="HAD-like_sf"/>
</dbReference>
<dbReference type="PANTHER" id="PTHR46191">
    <property type="match status" value="1"/>
</dbReference>
<dbReference type="PANTHER" id="PTHR46191:SF2">
    <property type="entry name" value="HALOACID DEHALOGENASE-LIKE HYDROLASE DOMAIN-CONTAINING PROTEIN 3"/>
    <property type="match status" value="1"/>
</dbReference>
<dbReference type="GO" id="GO:0005634">
    <property type="term" value="C:nucleus"/>
    <property type="evidence" value="ECO:0007669"/>
    <property type="project" value="TreeGrafter"/>
</dbReference>
<name>B4JWS5_DROGR</name>
<dbReference type="InterPro" id="IPR011949">
    <property type="entry name" value="HAD-SF_hydro_IA_REG-2-like"/>
</dbReference>
<evidence type="ECO:0000313" key="2">
    <source>
        <dbReference type="Proteomes" id="UP000001070"/>
    </source>
</evidence>
<evidence type="ECO:0000313" key="1">
    <source>
        <dbReference type="EMBL" id="EDV95201.1"/>
    </source>
</evidence>
<dbReference type="CDD" id="cd16415">
    <property type="entry name" value="HAD_dREG-2_like"/>
    <property type="match status" value="1"/>
</dbReference>
<organism evidence="2">
    <name type="scientific">Drosophila grimshawi</name>
    <name type="common">Hawaiian fruit fly</name>
    <name type="synonym">Idiomyia grimshawi</name>
    <dbReference type="NCBI Taxonomy" id="7222"/>
    <lineage>
        <taxon>Eukaryota</taxon>
        <taxon>Metazoa</taxon>
        <taxon>Ecdysozoa</taxon>
        <taxon>Arthropoda</taxon>
        <taxon>Hexapoda</taxon>
        <taxon>Insecta</taxon>
        <taxon>Pterygota</taxon>
        <taxon>Neoptera</taxon>
        <taxon>Endopterygota</taxon>
        <taxon>Diptera</taxon>
        <taxon>Brachycera</taxon>
        <taxon>Muscomorpha</taxon>
        <taxon>Ephydroidea</taxon>
        <taxon>Drosophilidae</taxon>
        <taxon>Drosophila</taxon>
        <taxon>Hawaiian Drosophila</taxon>
    </lineage>
</organism>
<gene>
    <name evidence="1" type="primary">Dgri\GH17703</name>
    <name evidence="1" type="ORF">Dgri_GH17703</name>
</gene>